<dbReference type="Pfam" id="PF21282">
    <property type="entry name" value="APC1_3rd"/>
    <property type="match status" value="1"/>
</dbReference>
<dbReference type="InterPro" id="IPR024990">
    <property type="entry name" value="Apc1"/>
</dbReference>
<keyword evidence="2" id="KW-0677">Repeat</keyword>
<evidence type="ECO:0000259" key="6">
    <source>
        <dbReference type="Pfam" id="PF18122"/>
    </source>
</evidence>
<feature type="domain" description="Anaphase-promoting complex subunit 1 C-terminal" evidence="6">
    <location>
        <begin position="347"/>
        <end position="496"/>
    </location>
</feature>
<dbReference type="EMBL" id="LR900793">
    <property type="protein sequence ID" value="CAD7246931.1"/>
    <property type="molecule type" value="Genomic_DNA"/>
</dbReference>
<dbReference type="GO" id="GO:0060090">
    <property type="term" value="F:molecular adaptor activity"/>
    <property type="evidence" value="ECO:0007669"/>
    <property type="project" value="TreeGrafter"/>
</dbReference>
<evidence type="ECO:0000256" key="4">
    <source>
        <dbReference type="ARBA" id="ARBA00023306"/>
    </source>
</evidence>
<gene>
    <name evidence="8" type="ORF">DSTB1V02_LOCUS6773</name>
</gene>
<evidence type="ECO:0000256" key="2">
    <source>
        <dbReference type="ARBA" id="ARBA00022737"/>
    </source>
</evidence>
<evidence type="ECO:0000313" key="9">
    <source>
        <dbReference type="Proteomes" id="UP000677054"/>
    </source>
</evidence>
<dbReference type="GO" id="GO:0051301">
    <property type="term" value="P:cell division"/>
    <property type="evidence" value="ECO:0007669"/>
    <property type="project" value="UniProtKB-KW"/>
</dbReference>
<dbReference type="InterPro" id="IPR037138">
    <property type="entry name" value="His_deacetylse_dom_sf"/>
</dbReference>
<dbReference type="InterPro" id="IPR041221">
    <property type="entry name" value="APC1_C"/>
</dbReference>
<evidence type="ECO:0008006" key="10">
    <source>
        <dbReference type="Google" id="ProtNLM"/>
    </source>
</evidence>
<name>A0A7R8XJ24_9CRUS</name>
<dbReference type="InterPro" id="IPR048971">
    <property type="entry name" value="Apc1_3rd"/>
</dbReference>
<feature type="compositionally biased region" description="Low complexity" evidence="5">
    <location>
        <begin position="11"/>
        <end position="23"/>
    </location>
</feature>
<evidence type="ECO:0000256" key="3">
    <source>
        <dbReference type="ARBA" id="ARBA00022776"/>
    </source>
</evidence>
<feature type="region of interest" description="Disordered" evidence="5">
    <location>
        <begin position="1"/>
        <end position="23"/>
    </location>
</feature>
<dbReference type="Proteomes" id="UP000677054">
    <property type="component" value="Unassembled WGS sequence"/>
</dbReference>
<feature type="domain" description="Anaphase-promoting complex subunit 1 beta-sandwich" evidence="7">
    <location>
        <begin position="226"/>
        <end position="310"/>
    </location>
</feature>
<dbReference type="GO" id="GO:0007091">
    <property type="term" value="P:metaphase/anaphase transition of mitotic cell cycle"/>
    <property type="evidence" value="ECO:0007669"/>
    <property type="project" value="TreeGrafter"/>
</dbReference>
<sequence>MADDIRAPAGSPTSRSPSLISSFPRIEGMGKFTQTVGGGDLSKRFRRDTPTAAIALRPQQDAEAARNREVHVDKLRETKAWDDAKREEFCSNYRCIYVYEITYDCSLMAVGCTVSLAEAIARGEVRNGMALVMAGTGDLQVLRMCRHLHERVGPSHPSATYGAHMAVHMALGLLFLGGGTQTLVTHHRGIAGLLTAFFPKFPTHSSDNRYHLQALRHLYVLAVEPRLVIPCDTRTLQPCYTHLRVLYLDTPWYSNEELTIRAPCLLPPLDTIYKVEVKDSRYWPIVFEKGKNWDTLLTLLKKGGQLPVTQKAGSLSYMEDPLGFKSMLGRLLSSSDVVPWDVHPVAVESFTSDPTLLAIAQSFRPASELQSEEDNEAMLLRYIGSLMYECITHEKQDLITFWPSMVLSSKRVVFSQWVTHLQLLSSWAEKTPKSILTSEAVMSLILKVKSYLTSDIAKTMLKKGLRQYMLMDEKPSDLDKESKEALAAYLTWEGIPPIGKWTSKEEVGKELQKAGVAMWTVICTLQFMSS</sequence>
<reference evidence="8" key="1">
    <citation type="submission" date="2020-11" db="EMBL/GenBank/DDBJ databases">
        <authorList>
            <person name="Tran Van P."/>
        </authorList>
    </citation>
    <scope>NUCLEOTIDE SEQUENCE</scope>
</reference>
<keyword evidence="3" id="KW-0498">Mitosis</keyword>
<dbReference type="Pfam" id="PF18122">
    <property type="entry name" value="APC1_C"/>
    <property type="match status" value="1"/>
</dbReference>
<evidence type="ECO:0000256" key="1">
    <source>
        <dbReference type="ARBA" id="ARBA00022618"/>
    </source>
</evidence>
<accession>A0A7R8XJ24</accession>
<keyword evidence="4" id="KW-0131">Cell cycle</keyword>
<dbReference type="PANTHER" id="PTHR12827:SF3">
    <property type="entry name" value="ANAPHASE-PROMOTING COMPLEX SUBUNIT 1"/>
    <property type="match status" value="1"/>
</dbReference>
<dbReference type="EMBL" id="CAJPEV010001276">
    <property type="protein sequence ID" value="CAG0891814.1"/>
    <property type="molecule type" value="Genomic_DNA"/>
</dbReference>
<dbReference type="GO" id="GO:0005680">
    <property type="term" value="C:anaphase-promoting complex"/>
    <property type="evidence" value="ECO:0007669"/>
    <property type="project" value="InterPro"/>
</dbReference>
<evidence type="ECO:0000259" key="7">
    <source>
        <dbReference type="Pfam" id="PF21282"/>
    </source>
</evidence>
<proteinExistence type="predicted"/>
<evidence type="ECO:0000313" key="8">
    <source>
        <dbReference type="EMBL" id="CAD7246931.1"/>
    </source>
</evidence>
<dbReference type="Gene3D" id="3.40.800.20">
    <property type="entry name" value="Histone deacetylase domain"/>
    <property type="match status" value="1"/>
</dbReference>
<dbReference type="PANTHER" id="PTHR12827">
    <property type="entry name" value="MEIOTIC CHECKPOINT REGULATOR TSG24 FAMILY MEMBER"/>
    <property type="match status" value="1"/>
</dbReference>
<evidence type="ECO:0000256" key="5">
    <source>
        <dbReference type="SAM" id="MobiDB-lite"/>
    </source>
</evidence>
<dbReference type="GO" id="GO:0031145">
    <property type="term" value="P:anaphase-promoting complex-dependent catabolic process"/>
    <property type="evidence" value="ECO:0007669"/>
    <property type="project" value="TreeGrafter"/>
</dbReference>
<dbReference type="AlphaFoldDB" id="A0A7R8XJ24"/>
<keyword evidence="1" id="KW-0132">Cell division</keyword>
<dbReference type="OrthoDB" id="26401at2759"/>
<organism evidence="8">
    <name type="scientific">Darwinula stevensoni</name>
    <dbReference type="NCBI Taxonomy" id="69355"/>
    <lineage>
        <taxon>Eukaryota</taxon>
        <taxon>Metazoa</taxon>
        <taxon>Ecdysozoa</taxon>
        <taxon>Arthropoda</taxon>
        <taxon>Crustacea</taxon>
        <taxon>Oligostraca</taxon>
        <taxon>Ostracoda</taxon>
        <taxon>Podocopa</taxon>
        <taxon>Podocopida</taxon>
        <taxon>Darwinulocopina</taxon>
        <taxon>Darwinuloidea</taxon>
        <taxon>Darwinulidae</taxon>
        <taxon>Darwinula</taxon>
    </lineage>
</organism>
<protein>
    <recommendedName>
        <fullName evidence="10">Anaphase-promoting complex subunit 1</fullName>
    </recommendedName>
</protein>
<dbReference type="GO" id="GO:0070979">
    <property type="term" value="P:protein K11-linked ubiquitination"/>
    <property type="evidence" value="ECO:0007669"/>
    <property type="project" value="TreeGrafter"/>
</dbReference>
<keyword evidence="9" id="KW-1185">Reference proteome</keyword>